<name>X1RZJ7_9ZZZZ</name>
<dbReference type="InterPro" id="IPR027417">
    <property type="entry name" value="P-loop_NTPase"/>
</dbReference>
<protein>
    <submittedName>
        <fullName evidence="1">Uncharacterized protein</fullName>
    </submittedName>
</protein>
<feature type="non-terminal residue" evidence="1">
    <location>
        <position position="1"/>
    </location>
</feature>
<gene>
    <name evidence="1" type="ORF">S12H4_03935</name>
</gene>
<dbReference type="AlphaFoldDB" id="X1RZJ7"/>
<evidence type="ECO:0000313" key="1">
    <source>
        <dbReference type="EMBL" id="GAI72351.1"/>
    </source>
</evidence>
<proteinExistence type="predicted"/>
<dbReference type="EMBL" id="BARW01001159">
    <property type="protein sequence ID" value="GAI72351.1"/>
    <property type="molecule type" value="Genomic_DNA"/>
</dbReference>
<sequence length="38" mass="4479">EVREKYHLASYMEISAKTGVNIKRMFEHIGELMLKRIG</sequence>
<dbReference type="SUPFAM" id="SSF52540">
    <property type="entry name" value="P-loop containing nucleoside triphosphate hydrolases"/>
    <property type="match status" value="1"/>
</dbReference>
<comment type="caution">
    <text evidence="1">The sequence shown here is derived from an EMBL/GenBank/DDBJ whole genome shotgun (WGS) entry which is preliminary data.</text>
</comment>
<organism evidence="1">
    <name type="scientific">marine sediment metagenome</name>
    <dbReference type="NCBI Taxonomy" id="412755"/>
    <lineage>
        <taxon>unclassified sequences</taxon>
        <taxon>metagenomes</taxon>
        <taxon>ecological metagenomes</taxon>
    </lineage>
</organism>
<reference evidence="1" key="1">
    <citation type="journal article" date="2014" name="Front. Microbiol.">
        <title>High frequency of phylogenetically diverse reductive dehalogenase-homologous genes in deep subseafloor sedimentary metagenomes.</title>
        <authorList>
            <person name="Kawai M."/>
            <person name="Futagami T."/>
            <person name="Toyoda A."/>
            <person name="Takaki Y."/>
            <person name="Nishi S."/>
            <person name="Hori S."/>
            <person name="Arai W."/>
            <person name="Tsubouchi T."/>
            <person name="Morono Y."/>
            <person name="Uchiyama I."/>
            <person name="Ito T."/>
            <person name="Fujiyama A."/>
            <person name="Inagaki F."/>
            <person name="Takami H."/>
        </authorList>
    </citation>
    <scope>NUCLEOTIDE SEQUENCE</scope>
    <source>
        <strain evidence="1">Expedition CK06-06</strain>
    </source>
</reference>
<dbReference type="Gene3D" id="3.40.50.300">
    <property type="entry name" value="P-loop containing nucleotide triphosphate hydrolases"/>
    <property type="match status" value="1"/>
</dbReference>
<accession>X1RZJ7</accession>